<evidence type="ECO:0000256" key="2">
    <source>
        <dbReference type="ARBA" id="ARBA00023012"/>
    </source>
</evidence>
<dbReference type="PANTHER" id="PTHR44591:SF14">
    <property type="entry name" value="PROTEIN PILG"/>
    <property type="match status" value="1"/>
</dbReference>
<keyword evidence="7" id="KW-1185">Reference proteome</keyword>
<evidence type="ECO:0000313" key="7">
    <source>
        <dbReference type="Proteomes" id="UP000320735"/>
    </source>
</evidence>
<dbReference type="InterPro" id="IPR036890">
    <property type="entry name" value="HATPase_C_sf"/>
</dbReference>
<dbReference type="AlphaFoldDB" id="A0A5C6BE15"/>
<dbReference type="GO" id="GO:0000160">
    <property type="term" value="P:phosphorelay signal transduction system"/>
    <property type="evidence" value="ECO:0007669"/>
    <property type="project" value="UniProtKB-KW"/>
</dbReference>
<dbReference type="CDD" id="cd00156">
    <property type="entry name" value="REC"/>
    <property type="match status" value="1"/>
</dbReference>
<dbReference type="EMBL" id="SJPP01000002">
    <property type="protein sequence ID" value="TWU09711.1"/>
    <property type="molecule type" value="Genomic_DNA"/>
</dbReference>
<dbReference type="SUPFAM" id="SSF55874">
    <property type="entry name" value="ATPase domain of HSP90 chaperone/DNA topoisomerase II/histidine kinase"/>
    <property type="match status" value="1"/>
</dbReference>
<dbReference type="CDD" id="cd16936">
    <property type="entry name" value="HATPase_RsbW-like"/>
    <property type="match status" value="1"/>
</dbReference>
<protein>
    <submittedName>
        <fullName evidence="6">Chemotaxis protein CheY</fullName>
    </submittedName>
</protein>
<keyword evidence="2" id="KW-0902">Two-component regulatory system</keyword>
<dbReference type="PANTHER" id="PTHR44591">
    <property type="entry name" value="STRESS RESPONSE REGULATOR PROTEIN 1"/>
    <property type="match status" value="1"/>
</dbReference>
<organism evidence="6 7">
    <name type="scientific">Symmachiella macrocystis</name>
    <dbReference type="NCBI Taxonomy" id="2527985"/>
    <lineage>
        <taxon>Bacteria</taxon>
        <taxon>Pseudomonadati</taxon>
        <taxon>Planctomycetota</taxon>
        <taxon>Planctomycetia</taxon>
        <taxon>Planctomycetales</taxon>
        <taxon>Planctomycetaceae</taxon>
        <taxon>Symmachiella</taxon>
    </lineage>
</organism>
<evidence type="ECO:0000313" key="6">
    <source>
        <dbReference type="EMBL" id="TWU09711.1"/>
    </source>
</evidence>
<gene>
    <name evidence="6" type="primary">cheY_3</name>
    <name evidence="6" type="ORF">CA54_49530</name>
</gene>
<dbReference type="RefSeq" id="WP_146373375.1">
    <property type="nucleotide sequence ID" value="NZ_SJPP01000002.1"/>
</dbReference>
<evidence type="ECO:0000256" key="3">
    <source>
        <dbReference type="PROSITE-ProRule" id="PRU00169"/>
    </source>
</evidence>
<feature type="modified residue" description="4-aspartylphosphate" evidence="3">
    <location>
        <position position="53"/>
    </location>
</feature>
<sequence length="306" mass="33976">MTSILVVDDSAVDRRLAGGLLEKTSDATIYYAEDGVDALEQIELHIPDMVVTDMQMPNMDGLELVKQVKTLYPLIPVVLMTAQGSEEIAVKALHCGAVSYVPKRKLAQDLTEIINRVTAASQQDRSDTRLARKITSLDTSYVLENDLALVSSLVNHLQKTIIRMGVCGQSERIQVGIAIEEALVNAFYHGNLELEAELREHDHKAFYALAQERTKQSPYQDRRIHVRVQMTRGQAIFTIRDEGPGFDPALLPDPTDAANLEKPGGRGVMLMQAFADEVTYNDKGNEVTLIKSREPEDSVELADDQE</sequence>
<feature type="domain" description="Response regulatory" evidence="5">
    <location>
        <begin position="3"/>
        <end position="118"/>
    </location>
</feature>
<dbReference type="OrthoDB" id="9770645at2"/>
<dbReference type="Proteomes" id="UP000320735">
    <property type="component" value="Unassembled WGS sequence"/>
</dbReference>
<reference evidence="6 7" key="1">
    <citation type="submission" date="2019-02" db="EMBL/GenBank/DDBJ databases">
        <title>Deep-cultivation of Planctomycetes and their phenomic and genomic characterization uncovers novel biology.</title>
        <authorList>
            <person name="Wiegand S."/>
            <person name="Jogler M."/>
            <person name="Boedeker C."/>
            <person name="Pinto D."/>
            <person name="Vollmers J."/>
            <person name="Rivas-Marin E."/>
            <person name="Kohn T."/>
            <person name="Peeters S.H."/>
            <person name="Heuer A."/>
            <person name="Rast P."/>
            <person name="Oberbeckmann S."/>
            <person name="Bunk B."/>
            <person name="Jeske O."/>
            <person name="Meyerdierks A."/>
            <person name="Storesund J.E."/>
            <person name="Kallscheuer N."/>
            <person name="Luecker S."/>
            <person name="Lage O.M."/>
            <person name="Pohl T."/>
            <person name="Merkel B.J."/>
            <person name="Hornburger P."/>
            <person name="Mueller R.-W."/>
            <person name="Bruemmer F."/>
            <person name="Labrenz M."/>
            <person name="Spormann A.M."/>
            <person name="Op Den Camp H."/>
            <person name="Overmann J."/>
            <person name="Amann R."/>
            <person name="Jetten M.S.M."/>
            <person name="Mascher T."/>
            <person name="Medema M.H."/>
            <person name="Devos D.P."/>
            <person name="Kaster A.-K."/>
            <person name="Ovreas L."/>
            <person name="Rohde M."/>
            <person name="Galperin M.Y."/>
            <person name="Jogler C."/>
        </authorList>
    </citation>
    <scope>NUCLEOTIDE SEQUENCE [LARGE SCALE GENOMIC DNA]</scope>
    <source>
        <strain evidence="6 7">CA54</strain>
    </source>
</reference>
<dbReference type="PROSITE" id="PS50110">
    <property type="entry name" value="RESPONSE_REGULATORY"/>
    <property type="match status" value="1"/>
</dbReference>
<feature type="region of interest" description="Disordered" evidence="4">
    <location>
        <begin position="286"/>
        <end position="306"/>
    </location>
</feature>
<evidence type="ECO:0000256" key="4">
    <source>
        <dbReference type="SAM" id="MobiDB-lite"/>
    </source>
</evidence>
<dbReference type="InterPro" id="IPR003594">
    <property type="entry name" value="HATPase_dom"/>
</dbReference>
<dbReference type="InterPro" id="IPR050595">
    <property type="entry name" value="Bact_response_regulator"/>
</dbReference>
<feature type="compositionally biased region" description="Acidic residues" evidence="4">
    <location>
        <begin position="297"/>
        <end position="306"/>
    </location>
</feature>
<dbReference type="InterPro" id="IPR001789">
    <property type="entry name" value="Sig_transdc_resp-reg_receiver"/>
</dbReference>
<accession>A0A5C6BE15</accession>
<comment type="caution">
    <text evidence="6">The sequence shown here is derived from an EMBL/GenBank/DDBJ whole genome shotgun (WGS) entry which is preliminary data.</text>
</comment>
<dbReference type="Pfam" id="PF00072">
    <property type="entry name" value="Response_reg"/>
    <property type="match status" value="1"/>
</dbReference>
<dbReference type="SMART" id="SM00448">
    <property type="entry name" value="REC"/>
    <property type="match status" value="1"/>
</dbReference>
<evidence type="ECO:0000259" key="5">
    <source>
        <dbReference type="PROSITE" id="PS50110"/>
    </source>
</evidence>
<proteinExistence type="predicted"/>
<evidence type="ECO:0000256" key="1">
    <source>
        <dbReference type="ARBA" id="ARBA00022553"/>
    </source>
</evidence>
<name>A0A5C6BE15_9PLAN</name>
<dbReference type="InterPro" id="IPR011006">
    <property type="entry name" value="CheY-like_superfamily"/>
</dbReference>
<dbReference type="Gene3D" id="3.30.565.10">
    <property type="entry name" value="Histidine kinase-like ATPase, C-terminal domain"/>
    <property type="match status" value="1"/>
</dbReference>
<dbReference type="Pfam" id="PF13581">
    <property type="entry name" value="HATPase_c_2"/>
    <property type="match status" value="1"/>
</dbReference>
<dbReference type="SUPFAM" id="SSF52172">
    <property type="entry name" value="CheY-like"/>
    <property type="match status" value="1"/>
</dbReference>
<keyword evidence="1 3" id="KW-0597">Phosphoprotein</keyword>
<dbReference type="Gene3D" id="3.40.50.2300">
    <property type="match status" value="1"/>
</dbReference>